<sequence length="216" mass="23997">MLSSILPKILPRHVIARKKLYRNQHIDAILETTMKKTMIFPSILLFLLLSCNQFLFAGTLSEEKAKSLADTEFVFPTDLLKDSPVLIALNIGTSRENGEMQQEALIDWQNVIESSSFSFQSAPLYHISVIEGAPFFVRGAIRRGLAESFGDLIDPKRGAVLFLSKAEKFAKQAEIPIDGEPTMVVVRSDGKITGYVKGRVDSLALSNLAAIWEKAR</sequence>
<accession>A0A372MFD7</accession>
<proteinExistence type="predicted"/>
<evidence type="ECO:0000313" key="2">
    <source>
        <dbReference type="Proteomes" id="UP000264002"/>
    </source>
</evidence>
<dbReference type="Proteomes" id="UP000264002">
    <property type="component" value="Unassembled WGS sequence"/>
</dbReference>
<evidence type="ECO:0000313" key="1">
    <source>
        <dbReference type="EMBL" id="RFU94491.1"/>
    </source>
</evidence>
<name>A0A372MFD7_9SPIR</name>
<dbReference type="AlphaFoldDB" id="A0A372MFD7"/>
<protein>
    <recommendedName>
        <fullName evidence="3">Thioredoxin domain-containing protein</fullName>
    </recommendedName>
</protein>
<dbReference type="EMBL" id="QUWK01000009">
    <property type="protein sequence ID" value="RFU94491.1"/>
    <property type="molecule type" value="Genomic_DNA"/>
</dbReference>
<organism evidence="1 2">
    <name type="scientific">Sphaerochaeta halotolerans</name>
    <dbReference type="NCBI Taxonomy" id="2293840"/>
    <lineage>
        <taxon>Bacteria</taxon>
        <taxon>Pseudomonadati</taxon>
        <taxon>Spirochaetota</taxon>
        <taxon>Spirochaetia</taxon>
        <taxon>Spirochaetales</taxon>
        <taxon>Sphaerochaetaceae</taxon>
        <taxon>Sphaerochaeta</taxon>
    </lineage>
</organism>
<keyword evidence="2" id="KW-1185">Reference proteome</keyword>
<reference evidence="1 2" key="2">
    <citation type="submission" date="2018-09" db="EMBL/GenBank/DDBJ databases">
        <title>Genome of Sphaerochaeta halotolerans strain 4-11.</title>
        <authorList>
            <person name="Nazina T.N."/>
            <person name="Sokolova D.S."/>
        </authorList>
    </citation>
    <scope>NUCLEOTIDE SEQUENCE [LARGE SCALE GENOMIC DNA]</scope>
    <source>
        <strain evidence="1 2">4-11</strain>
    </source>
</reference>
<evidence type="ECO:0008006" key="3">
    <source>
        <dbReference type="Google" id="ProtNLM"/>
    </source>
</evidence>
<comment type="caution">
    <text evidence="1">The sequence shown here is derived from an EMBL/GenBank/DDBJ whole genome shotgun (WGS) entry which is preliminary data.</text>
</comment>
<gene>
    <name evidence="1" type="ORF">DYP60_09845</name>
</gene>
<reference evidence="2" key="1">
    <citation type="submission" date="2018-08" db="EMBL/GenBank/DDBJ databases">
        <authorList>
            <person name="Grouzdev D.S."/>
            <person name="Krutkina M.S."/>
        </authorList>
    </citation>
    <scope>NUCLEOTIDE SEQUENCE [LARGE SCALE GENOMIC DNA]</scope>
    <source>
        <strain evidence="2">4-11</strain>
    </source>
</reference>